<dbReference type="InterPro" id="IPR007859">
    <property type="entry name" value="ETF-QO/FixX_C"/>
</dbReference>
<evidence type="ECO:0000256" key="1">
    <source>
        <dbReference type="ARBA" id="ARBA00022448"/>
    </source>
</evidence>
<keyword evidence="1" id="KW-0813">Transport</keyword>
<reference evidence="10" key="2">
    <citation type="journal article" date="2019" name="Int. J. Syst. Evol. Microbiol.">
        <title>The Global Catalogue of Microorganisms (GCM) 10K type strain sequencing project: providing services to taxonomists for standard genome sequencing and annotation.</title>
        <authorList>
            <consortium name="The Broad Institute Genomics Platform"/>
            <consortium name="The Broad Institute Genome Sequencing Center for Infectious Disease"/>
            <person name="Wu L."/>
            <person name="Ma J."/>
        </authorList>
    </citation>
    <scope>NUCLEOTIDE SEQUENCE [LARGE SCALE GENOMIC DNA]</scope>
    <source>
        <strain evidence="10">CCUG 48884</strain>
    </source>
</reference>
<evidence type="ECO:0000256" key="3">
    <source>
        <dbReference type="ARBA" id="ARBA00022982"/>
    </source>
</evidence>
<protein>
    <submittedName>
        <fullName evidence="9">4Fe-4S dicluster domain-containing protein</fullName>
    </submittedName>
</protein>
<evidence type="ECO:0000313" key="8">
    <source>
        <dbReference type="EMBL" id="MFD1263250.1"/>
    </source>
</evidence>
<evidence type="ECO:0000256" key="4">
    <source>
        <dbReference type="ARBA" id="ARBA00023004"/>
    </source>
</evidence>
<dbReference type="EMBL" id="JBHTMC010000010">
    <property type="protein sequence ID" value="MFD1263250.1"/>
    <property type="molecule type" value="Genomic_DNA"/>
</dbReference>
<gene>
    <name evidence="8" type="ORF">ACFQ4M_06605</name>
    <name evidence="9" type="ORF">ACFQ4M_10455</name>
</gene>
<sequence>DIKDPTQNINWVVPQGGEGPIYQGM</sequence>
<evidence type="ECO:0000256" key="6">
    <source>
        <dbReference type="SAM" id="MobiDB-lite"/>
    </source>
</evidence>
<keyword evidence="5" id="KW-0411">Iron-sulfur</keyword>
<dbReference type="Gene3D" id="3.30.70.20">
    <property type="match status" value="1"/>
</dbReference>
<feature type="compositionally biased region" description="Polar residues" evidence="6">
    <location>
        <begin position="1"/>
        <end position="10"/>
    </location>
</feature>
<evidence type="ECO:0000256" key="5">
    <source>
        <dbReference type="ARBA" id="ARBA00023014"/>
    </source>
</evidence>
<evidence type="ECO:0000259" key="7">
    <source>
        <dbReference type="Pfam" id="PF05187"/>
    </source>
</evidence>
<keyword evidence="10" id="KW-1185">Reference proteome</keyword>
<feature type="non-terminal residue" evidence="9">
    <location>
        <position position="1"/>
    </location>
</feature>
<name>A0ABW3WDK2_9RHOO</name>
<feature type="region of interest" description="Disordered" evidence="6">
    <location>
        <begin position="1"/>
        <end position="25"/>
    </location>
</feature>
<organism evidence="9 10">
    <name type="scientific">Thauera mechernichensis</name>
    <dbReference type="NCBI Taxonomy" id="82788"/>
    <lineage>
        <taxon>Bacteria</taxon>
        <taxon>Pseudomonadati</taxon>
        <taxon>Pseudomonadota</taxon>
        <taxon>Betaproteobacteria</taxon>
        <taxon>Rhodocyclales</taxon>
        <taxon>Zoogloeaceae</taxon>
        <taxon>Thauera</taxon>
    </lineage>
</organism>
<dbReference type="Pfam" id="PF05187">
    <property type="entry name" value="Fer4_ETF_QO"/>
    <property type="match status" value="1"/>
</dbReference>
<proteinExistence type="predicted"/>
<evidence type="ECO:0000313" key="9">
    <source>
        <dbReference type="EMBL" id="MFD1264006.1"/>
    </source>
</evidence>
<reference evidence="9" key="1">
    <citation type="journal article" date="2014" name="Int. J. Syst. Evol. Microbiol.">
        <title>Complete genome of a new Firmicutes species belonging to the dominant human colonic microbiota ('Ruminococcus bicirculans') reveals two chromosomes and a selective capacity to utilize plant glucans.</title>
        <authorList>
            <consortium name="NISC Comparative Sequencing Program"/>
            <person name="Wegmann U."/>
            <person name="Louis P."/>
            <person name="Goesmann A."/>
            <person name="Henrissat B."/>
            <person name="Duncan S.H."/>
            <person name="Flint H.J."/>
        </authorList>
    </citation>
    <scope>NUCLEOTIDE SEQUENCE</scope>
    <source>
        <strain evidence="9">CCUG 48884</strain>
    </source>
</reference>
<feature type="domain" description="ETF-QO/FixX C-terminal" evidence="7">
    <location>
        <begin position="1"/>
        <end position="23"/>
    </location>
</feature>
<evidence type="ECO:0000313" key="10">
    <source>
        <dbReference type="Proteomes" id="UP001597158"/>
    </source>
</evidence>
<reference evidence="9" key="3">
    <citation type="submission" date="2024-09" db="EMBL/GenBank/DDBJ databases">
        <authorList>
            <person name="Sun Q."/>
            <person name="Mori K."/>
        </authorList>
    </citation>
    <scope>NUCLEOTIDE SEQUENCE</scope>
    <source>
        <strain evidence="9">CCUG 48884</strain>
    </source>
</reference>
<accession>A0ABW3WDK2</accession>
<evidence type="ECO:0000256" key="2">
    <source>
        <dbReference type="ARBA" id="ARBA00022723"/>
    </source>
</evidence>
<keyword evidence="2" id="KW-0479">Metal-binding</keyword>
<keyword evidence="3" id="KW-0249">Electron transport</keyword>
<dbReference type="Proteomes" id="UP001597158">
    <property type="component" value="Unassembled WGS sequence"/>
</dbReference>
<comment type="caution">
    <text evidence="9">The sequence shown here is derived from an EMBL/GenBank/DDBJ whole genome shotgun (WGS) entry which is preliminary data.</text>
</comment>
<dbReference type="EMBL" id="JBHTMC010000021">
    <property type="protein sequence ID" value="MFD1264006.1"/>
    <property type="molecule type" value="Genomic_DNA"/>
</dbReference>
<keyword evidence="4" id="KW-0408">Iron</keyword>
<dbReference type="RefSeq" id="WP_157281923.1">
    <property type="nucleotide sequence ID" value="NZ_JBHTMC010000010.1"/>
</dbReference>